<protein>
    <submittedName>
        <fullName evidence="1">Vanadium-dependent bromoperoxidase 2</fullName>
    </submittedName>
</protein>
<dbReference type="EMBL" id="PP974357">
    <property type="protein sequence ID" value="XCI58009.1"/>
    <property type="molecule type" value="mRNA"/>
</dbReference>
<dbReference type="AlphaFoldDB" id="A0AAU8HXE0"/>
<accession>A0AAU8HXE0</accession>
<dbReference type="CDD" id="cd03398">
    <property type="entry name" value="PAP2_haloperoxidase"/>
    <property type="match status" value="1"/>
</dbReference>
<proteinExistence type="evidence at transcript level"/>
<dbReference type="InterPro" id="IPR016119">
    <property type="entry name" value="Br/Cl_peroxidase_C"/>
</dbReference>
<dbReference type="PANTHER" id="PTHR34599:SF1">
    <property type="entry name" value="PHOSPHATIDIC ACID PHOSPHATASE TYPE 2_HALOPEROXIDASE DOMAIN-CONTAINING PROTEIN"/>
    <property type="match status" value="1"/>
</dbReference>
<dbReference type="InterPro" id="IPR052559">
    <property type="entry name" value="V-haloperoxidase"/>
</dbReference>
<reference evidence="1" key="1">
    <citation type="submission" date="2024-06" db="EMBL/GenBank/DDBJ databases">
        <authorList>
            <person name="Kaneko K."/>
            <person name="Okino T."/>
        </authorList>
    </citation>
    <scope>NUCLEOTIDE SEQUENCE</scope>
</reference>
<dbReference type="GO" id="GO:0004601">
    <property type="term" value="F:peroxidase activity"/>
    <property type="evidence" value="ECO:0007669"/>
    <property type="project" value="InterPro"/>
</dbReference>
<dbReference type="PANTHER" id="PTHR34599">
    <property type="entry name" value="PEROXIDASE-RELATED"/>
    <property type="match status" value="1"/>
</dbReference>
<dbReference type="Gene3D" id="1.10.606.10">
    <property type="entry name" value="Vanadium-containing Chloroperoxidase, domain 2"/>
    <property type="match status" value="1"/>
</dbReference>
<organism evidence="1">
    <name type="scientific">Laurencia saitoi</name>
    <dbReference type="NCBI Taxonomy" id="1583034"/>
    <lineage>
        <taxon>Eukaryota</taxon>
        <taxon>Rhodophyta</taxon>
        <taxon>Florideophyceae</taxon>
        <taxon>Rhodymeniophycidae</taxon>
        <taxon>Ceramiales</taxon>
        <taxon>Rhodomelaceae</taxon>
        <taxon>Laurencieae</taxon>
        <taxon>Laurencia</taxon>
    </lineage>
</organism>
<gene>
    <name evidence="1" type="primary">VBPO2</name>
</gene>
<name>A0AAU8HXE0_9FLOR</name>
<dbReference type="SUPFAM" id="SSF48317">
    <property type="entry name" value="Acid phosphatase/Vanadium-dependent haloperoxidase"/>
    <property type="match status" value="1"/>
</dbReference>
<sequence>MEHYVHIPIDYDRRNQAYNVRERTAVFSRDASYSGDDGHVTNGDEKRFPATLLGTFTKGLPHDRDTALPLSRADFKLFVRGIDRGIPKEIAEIPLGPGSGNSFNNSAMAAGVEVRAWESMAAGLAFTLEGPDAQRVTMPPAPQIDSVELGYEMTESYWMALCRDIPFNQFQNRSDDVAQAAKCLAAHPWVNGNNQGLNEAQQVRKQLEINRGLDTDAVFRGVLTGDDVGPYLSQFLLIGCDTLGGLSLDNPETYSTGLIRYGAIQVDQRVRRALPLRDYMTSWGSYIDVTNAADVRGSESYATSDTHRFIHTPRDLSTYVHYDALYEPYLNACLLLLAMGVDLDPGLPFGKPDKVDKQTRFALYGPPHILSVLVEVVTKALKAVRFQKFGVHRRPRPETVAGWIDCVQRPRKGITNEFKPIEKLLKYIDEDLLTKIYDHNEEQNDTQIDRDVPRKNDYDPVNQCQTQTQQLNNESSNGTYLLPMAFAEGSPMHPAYGAGHATVAGACTTVLKAFFDTEAKLPFAFTTMAHGRGLRQVRLNEKLTVEGELNKLASNISIGRNWAGVHWKSDYTESIKMGEEIALGFLREQMAVYTESFTLKVPKFDGEVVTLSSK</sequence>
<dbReference type="InterPro" id="IPR036938">
    <property type="entry name" value="PAP2/HPO_sf"/>
</dbReference>
<evidence type="ECO:0000313" key="1">
    <source>
        <dbReference type="EMBL" id="XCI58009.1"/>
    </source>
</evidence>